<dbReference type="AlphaFoldDB" id="A0A7C9MKC3"/>
<comment type="caution">
    <text evidence="1">The sequence shown here is derived from an EMBL/GenBank/DDBJ whole genome shotgun (WGS) entry which is preliminary data.</text>
</comment>
<proteinExistence type="predicted"/>
<dbReference type="Pfam" id="PF11927">
    <property type="entry name" value="HODM_asu-like"/>
    <property type="match status" value="1"/>
</dbReference>
<dbReference type="Proteomes" id="UP000480350">
    <property type="component" value="Unassembled WGS sequence"/>
</dbReference>
<organism evidence="1 2">
    <name type="scientific">Kangsaoukella pontilimi</name>
    <dbReference type="NCBI Taxonomy" id="2691042"/>
    <lineage>
        <taxon>Bacteria</taxon>
        <taxon>Pseudomonadati</taxon>
        <taxon>Pseudomonadota</taxon>
        <taxon>Alphaproteobacteria</taxon>
        <taxon>Rhodobacterales</taxon>
        <taxon>Paracoccaceae</taxon>
        <taxon>Kangsaoukella</taxon>
    </lineage>
</organism>
<keyword evidence="2" id="KW-1185">Reference proteome</keyword>
<reference evidence="1 2" key="1">
    <citation type="submission" date="2019-12" db="EMBL/GenBank/DDBJ databases">
        <authorList>
            <person name="Lee S.D."/>
        </authorList>
    </citation>
    <scope>NUCLEOTIDE SEQUENCE [LARGE SCALE GENOMIC DNA]</scope>
    <source>
        <strain evidence="1 2">GH1-50</strain>
    </source>
</reference>
<accession>A0A7C9MKC3</accession>
<name>A0A7C9MKC3_9RHOB</name>
<evidence type="ECO:0000313" key="1">
    <source>
        <dbReference type="EMBL" id="MXQ08395.1"/>
    </source>
</evidence>
<reference evidence="1 2" key="2">
    <citation type="submission" date="2020-03" db="EMBL/GenBank/DDBJ databases">
        <title>Kangsaoukella pontilimi gen. nov., sp. nov., a new member of the family Rhodobacteraceae isolated from a tidal mudflat.</title>
        <authorList>
            <person name="Kim I.S."/>
        </authorList>
    </citation>
    <scope>NUCLEOTIDE SEQUENCE [LARGE SCALE GENOMIC DNA]</scope>
    <source>
        <strain evidence="1 2">GH1-50</strain>
    </source>
</reference>
<gene>
    <name evidence="1" type="ORF">GQ651_11110</name>
</gene>
<evidence type="ECO:0000313" key="2">
    <source>
        <dbReference type="Proteomes" id="UP000480350"/>
    </source>
</evidence>
<sequence length="267" mass="29984">METPVLNRSLDVAPWLDPVAWRLPGTFPLDPADWLRVSDAFAGQMALRDGLIAGRPADVHAMLPEAEEAAAECLEFVLGHCGQTQGYEKTESTVLRPDGMLVPVDRARPLLTIGRLVQEDVCILQRIVGDEHVLTGAILCFPASWTLSEKIGRPMTRIHRPVREYGDTVAPRVQRMFDRMRPETPLWRANALLYDHPRLHSPKAEASGERHLSDEGRFLRSERQTLRKLPRTGAIVFAIHTVLVEIADLTAEQRATLERVTRGRETP</sequence>
<dbReference type="EMBL" id="WUPT01000002">
    <property type="protein sequence ID" value="MXQ08395.1"/>
    <property type="molecule type" value="Genomic_DNA"/>
</dbReference>
<protein>
    <submittedName>
        <fullName evidence="1">DUF3445 domain-containing protein</fullName>
    </submittedName>
</protein>
<dbReference type="RefSeq" id="WP_160764321.1">
    <property type="nucleotide sequence ID" value="NZ_WUPT01000002.1"/>
</dbReference>
<dbReference type="InterPro" id="IPR021848">
    <property type="entry name" value="HODM_asu-like"/>
</dbReference>